<gene>
    <name evidence="3" type="ORF">PFISCL1PPCAC_2545</name>
</gene>
<name>A0AAV5UYK9_9BILA</name>
<feature type="non-terminal residue" evidence="3">
    <location>
        <position position="1"/>
    </location>
</feature>
<evidence type="ECO:0000313" key="4">
    <source>
        <dbReference type="Proteomes" id="UP001432322"/>
    </source>
</evidence>
<sequence>RAVAMGLILSIPAEILAIRDGKGKTIPYCKMNPTVFLTVGDDGGNELGTIAIKLSKRTHGALTDNFVKLCTGEEMDCISGTRLSLTGTSLWSDGVIVGGGELIDTMGRAATPSGFFTQNSPSLFLSRTRCSLAMLPVSHHKQTFTSLFFFVKSGMDRISDGIIFGDVVQGGEVLDTISQAIEAKRKVTITKSGLI</sequence>
<dbReference type="Proteomes" id="UP001432322">
    <property type="component" value="Unassembled WGS sequence"/>
</dbReference>
<proteinExistence type="predicted"/>
<dbReference type="Pfam" id="PF00160">
    <property type="entry name" value="Pro_isomerase"/>
    <property type="match status" value="1"/>
</dbReference>
<dbReference type="GO" id="GO:0003755">
    <property type="term" value="F:peptidyl-prolyl cis-trans isomerase activity"/>
    <property type="evidence" value="ECO:0007669"/>
    <property type="project" value="InterPro"/>
</dbReference>
<protein>
    <recommendedName>
        <fullName evidence="2">PPIase cyclophilin-type domain-containing protein</fullName>
    </recommendedName>
</protein>
<dbReference type="InterPro" id="IPR029000">
    <property type="entry name" value="Cyclophilin-like_dom_sf"/>
</dbReference>
<dbReference type="Gene3D" id="2.40.100.10">
    <property type="entry name" value="Cyclophilin-like"/>
    <property type="match status" value="1"/>
</dbReference>
<feature type="chain" id="PRO_5043955354" description="PPIase cyclophilin-type domain-containing protein" evidence="1">
    <location>
        <begin position="18"/>
        <end position="195"/>
    </location>
</feature>
<reference evidence="3" key="1">
    <citation type="submission" date="2023-10" db="EMBL/GenBank/DDBJ databases">
        <title>Genome assembly of Pristionchus species.</title>
        <authorList>
            <person name="Yoshida K."/>
            <person name="Sommer R.J."/>
        </authorList>
    </citation>
    <scope>NUCLEOTIDE SEQUENCE</scope>
    <source>
        <strain evidence="3">RS5133</strain>
    </source>
</reference>
<keyword evidence="4" id="KW-1185">Reference proteome</keyword>
<feature type="domain" description="PPIase cyclophilin-type" evidence="2">
    <location>
        <begin position="46"/>
        <end position="190"/>
    </location>
</feature>
<accession>A0AAV5UYK9</accession>
<keyword evidence="1" id="KW-0732">Signal</keyword>
<dbReference type="InterPro" id="IPR002130">
    <property type="entry name" value="Cyclophilin-type_PPIase_dom"/>
</dbReference>
<dbReference type="AlphaFoldDB" id="A0AAV5UYK9"/>
<comment type="caution">
    <text evidence="3">The sequence shown here is derived from an EMBL/GenBank/DDBJ whole genome shotgun (WGS) entry which is preliminary data.</text>
</comment>
<feature type="signal peptide" evidence="1">
    <location>
        <begin position="1"/>
        <end position="17"/>
    </location>
</feature>
<evidence type="ECO:0000259" key="2">
    <source>
        <dbReference type="Pfam" id="PF00160"/>
    </source>
</evidence>
<evidence type="ECO:0000256" key="1">
    <source>
        <dbReference type="SAM" id="SignalP"/>
    </source>
</evidence>
<dbReference type="EMBL" id="BTSY01000001">
    <property type="protein sequence ID" value="GMT11248.1"/>
    <property type="molecule type" value="Genomic_DNA"/>
</dbReference>
<organism evidence="3 4">
    <name type="scientific">Pristionchus fissidentatus</name>
    <dbReference type="NCBI Taxonomy" id="1538716"/>
    <lineage>
        <taxon>Eukaryota</taxon>
        <taxon>Metazoa</taxon>
        <taxon>Ecdysozoa</taxon>
        <taxon>Nematoda</taxon>
        <taxon>Chromadorea</taxon>
        <taxon>Rhabditida</taxon>
        <taxon>Rhabditina</taxon>
        <taxon>Diplogasteromorpha</taxon>
        <taxon>Diplogasteroidea</taxon>
        <taxon>Neodiplogasteridae</taxon>
        <taxon>Pristionchus</taxon>
    </lineage>
</organism>
<dbReference type="SUPFAM" id="SSF50891">
    <property type="entry name" value="Cyclophilin-like"/>
    <property type="match status" value="1"/>
</dbReference>
<evidence type="ECO:0000313" key="3">
    <source>
        <dbReference type="EMBL" id="GMT11248.1"/>
    </source>
</evidence>